<evidence type="ECO:0000259" key="1">
    <source>
        <dbReference type="SMART" id="SM01008"/>
    </source>
</evidence>
<dbReference type="PANTHER" id="PTHR47495">
    <property type="entry name" value="ALDEHYDE DEHYDROGENASE"/>
    <property type="match status" value="1"/>
</dbReference>
<feature type="non-terminal residue" evidence="2">
    <location>
        <position position="283"/>
    </location>
</feature>
<dbReference type="Gene3D" id="3.30.365.10">
    <property type="entry name" value="Aldehyde oxidase/xanthine dehydrogenase, molybdopterin binding domain"/>
    <property type="match status" value="3"/>
</dbReference>
<dbReference type="InterPro" id="IPR000674">
    <property type="entry name" value="Ald_Oxase/Xan_DH_a/b"/>
</dbReference>
<feature type="non-terminal residue" evidence="2">
    <location>
        <position position="1"/>
    </location>
</feature>
<gene>
    <name evidence="2" type="ORF">METZ01_LOCUS402008</name>
</gene>
<dbReference type="InterPro" id="IPR037165">
    <property type="entry name" value="AldOxase/xan_DH_Mopterin-bd_sf"/>
</dbReference>
<dbReference type="SMART" id="SM01008">
    <property type="entry name" value="Ald_Xan_dh_C"/>
    <property type="match status" value="1"/>
</dbReference>
<evidence type="ECO:0000313" key="2">
    <source>
        <dbReference type="EMBL" id="SVD49154.1"/>
    </source>
</evidence>
<dbReference type="GO" id="GO:0016491">
    <property type="term" value="F:oxidoreductase activity"/>
    <property type="evidence" value="ECO:0007669"/>
    <property type="project" value="InterPro"/>
</dbReference>
<dbReference type="EMBL" id="UINC01154075">
    <property type="protein sequence ID" value="SVD49154.1"/>
    <property type="molecule type" value="Genomic_DNA"/>
</dbReference>
<accession>A0A382VRU4</accession>
<dbReference type="SUPFAM" id="SSF54665">
    <property type="entry name" value="CO dehydrogenase molybdoprotein N-domain-like"/>
    <property type="match status" value="1"/>
</dbReference>
<dbReference type="InterPro" id="IPR052516">
    <property type="entry name" value="N-heterocyclic_Hydroxylase"/>
</dbReference>
<proteinExistence type="predicted"/>
<dbReference type="SUPFAM" id="SSF56003">
    <property type="entry name" value="Molybdenum cofactor-binding domain"/>
    <property type="match status" value="2"/>
</dbReference>
<protein>
    <recommendedName>
        <fullName evidence="1">Aldehyde oxidase/xanthine dehydrogenase a/b hammerhead domain-containing protein</fullName>
    </recommendedName>
</protein>
<feature type="domain" description="Aldehyde oxidase/xanthine dehydrogenase a/b hammerhead" evidence="1">
    <location>
        <begin position="139"/>
        <end position="217"/>
    </location>
</feature>
<dbReference type="Gene3D" id="3.90.1170.50">
    <property type="entry name" value="Aldehyde oxidase/xanthine dehydrogenase, a/b hammerhead"/>
    <property type="match status" value="1"/>
</dbReference>
<reference evidence="2" key="1">
    <citation type="submission" date="2018-05" db="EMBL/GenBank/DDBJ databases">
        <authorList>
            <person name="Lanie J.A."/>
            <person name="Ng W.-L."/>
            <person name="Kazmierczak K.M."/>
            <person name="Andrzejewski T.M."/>
            <person name="Davidsen T.M."/>
            <person name="Wayne K.J."/>
            <person name="Tettelin H."/>
            <person name="Glass J.I."/>
            <person name="Rusch D."/>
            <person name="Podicherti R."/>
            <person name="Tsui H.-C.T."/>
            <person name="Winkler M.E."/>
        </authorList>
    </citation>
    <scope>NUCLEOTIDE SEQUENCE</scope>
</reference>
<dbReference type="PANTHER" id="PTHR47495:SF2">
    <property type="entry name" value="ALDEHYDE DEHYDROGENASE"/>
    <property type="match status" value="1"/>
</dbReference>
<name>A0A382VRU4_9ZZZZ</name>
<organism evidence="2">
    <name type="scientific">marine metagenome</name>
    <dbReference type="NCBI Taxonomy" id="408172"/>
    <lineage>
        <taxon>unclassified sequences</taxon>
        <taxon>metagenomes</taxon>
        <taxon>ecological metagenomes</taxon>
    </lineage>
</organism>
<dbReference type="AlphaFoldDB" id="A0A382VRU4"/>
<sequence>GIHTAHAMIICEEMEADWTKVSVSTGSFHPEYKKNLFVQSTGGTNGVSAWKEKLSKIGAGIKEMLIEAGAEQMSVPKKECIALNSFVIHKPSKNSVSYGLIAKNASKLSIPSSPSLKHKSEYKFIGKSIPRLDVPKKVNGEALFAGDIKLPGMVYAQVAQSPLSGGELKSINEKSALESPGVEKVVVLPNGVAVVADTTWHAIKGMKALKPTFQLGNKKKISSKIIENSFNEALNSMKDSIKDESILDLEYTMPFLSHAAIESTNCTANVTSNSCEIWAPTQS</sequence>
<dbReference type="InterPro" id="IPR036856">
    <property type="entry name" value="Ald_Oxase/Xan_DH_a/b_sf"/>
</dbReference>